<gene>
    <name evidence="2" type="ORF">G3R41_09925</name>
    <name evidence="1" type="ORF">GCU67_09270</name>
</gene>
<sequence>MMTLACSAVARAGTAATTASLDQASADQLMFVAGWLTTAVDLTHQANFIAELGASLDVLL</sequence>
<protein>
    <submittedName>
        <fullName evidence="2">Uncharacterized protein</fullName>
    </submittedName>
</protein>
<name>A0A6P0H7X5_9ACTN</name>
<evidence type="ECO:0000313" key="3">
    <source>
        <dbReference type="Proteomes" id="UP000468828"/>
    </source>
</evidence>
<dbReference type="EMBL" id="JAAGWH010000021">
    <property type="protein sequence ID" value="NEK94361.1"/>
    <property type="molecule type" value="Genomic_DNA"/>
</dbReference>
<dbReference type="RefSeq" id="WP_163610937.1">
    <property type="nucleotide sequence ID" value="NZ_JAAGWB010000023.1"/>
</dbReference>
<evidence type="ECO:0000313" key="4">
    <source>
        <dbReference type="Proteomes" id="UP000471152"/>
    </source>
</evidence>
<reference evidence="2 4" key="2">
    <citation type="submission" date="2020-02" db="EMBL/GenBank/DDBJ databases">
        <title>The WGS of Modestobacter muralis DSM 100205.</title>
        <authorList>
            <person name="Jiang Z."/>
        </authorList>
    </citation>
    <scope>NUCLEOTIDE SEQUENCE [LARGE SCALE GENOMIC DNA]</scope>
    <source>
        <strain evidence="2 4">DSM 100205</strain>
    </source>
</reference>
<dbReference type="EMBL" id="JAAGWB010000023">
    <property type="protein sequence ID" value="NEN51249.1"/>
    <property type="molecule type" value="Genomic_DNA"/>
</dbReference>
<proteinExistence type="predicted"/>
<keyword evidence="3" id="KW-1185">Reference proteome</keyword>
<accession>A0A6P0H7X5</accession>
<evidence type="ECO:0000313" key="1">
    <source>
        <dbReference type="EMBL" id="NEK94361.1"/>
    </source>
</evidence>
<dbReference type="AlphaFoldDB" id="A0A6P0H7X5"/>
<dbReference type="Proteomes" id="UP000471152">
    <property type="component" value="Unassembled WGS sequence"/>
</dbReference>
<organism evidence="2 4">
    <name type="scientific">Modestobacter muralis</name>
    <dbReference type="NCBI Taxonomy" id="1608614"/>
    <lineage>
        <taxon>Bacteria</taxon>
        <taxon>Bacillati</taxon>
        <taxon>Actinomycetota</taxon>
        <taxon>Actinomycetes</taxon>
        <taxon>Geodermatophilales</taxon>
        <taxon>Geodermatophilaceae</taxon>
        <taxon>Modestobacter</taxon>
    </lineage>
</organism>
<dbReference type="Proteomes" id="UP000468828">
    <property type="component" value="Unassembled WGS sequence"/>
</dbReference>
<evidence type="ECO:0000313" key="2">
    <source>
        <dbReference type="EMBL" id="NEN51249.1"/>
    </source>
</evidence>
<reference evidence="1 3" key="1">
    <citation type="submission" date="2020-01" db="EMBL/GenBank/DDBJ databases">
        <title>the WGS Modestobacter muralis CPCC 204518.</title>
        <authorList>
            <person name="Jiang Z."/>
        </authorList>
    </citation>
    <scope>NUCLEOTIDE SEQUENCE [LARGE SCALE GENOMIC DNA]</scope>
    <source>
        <strain evidence="1 3">DSM 100205</strain>
    </source>
</reference>
<comment type="caution">
    <text evidence="2">The sequence shown here is derived from an EMBL/GenBank/DDBJ whole genome shotgun (WGS) entry which is preliminary data.</text>
</comment>